<protein>
    <submittedName>
        <fullName evidence="1">Sulfur carrier protein ThiS</fullName>
    </submittedName>
</protein>
<evidence type="ECO:0000313" key="2">
    <source>
        <dbReference type="Proteomes" id="UP001589894"/>
    </source>
</evidence>
<keyword evidence="2" id="KW-1185">Reference proteome</keyword>
<dbReference type="NCBIfam" id="TIGR01683">
    <property type="entry name" value="thiS"/>
    <property type="match status" value="1"/>
</dbReference>
<sequence length="66" mass="6896">MTVTLNGTATDMADGATVGDLVRRYAPDRRRIAVARNGEVVPRGDWDGTALVEADVVEVLTPVAGG</sequence>
<dbReference type="InterPro" id="IPR010035">
    <property type="entry name" value="Thi_S"/>
</dbReference>
<name>A0ABV6P468_9ACTN</name>
<dbReference type="InterPro" id="IPR012675">
    <property type="entry name" value="Beta-grasp_dom_sf"/>
</dbReference>
<dbReference type="Proteomes" id="UP001589894">
    <property type="component" value="Unassembled WGS sequence"/>
</dbReference>
<evidence type="ECO:0000313" key="1">
    <source>
        <dbReference type="EMBL" id="MFC0567822.1"/>
    </source>
</evidence>
<organism evidence="1 2">
    <name type="scientific">Plantactinospora siamensis</name>
    <dbReference type="NCBI Taxonomy" id="555372"/>
    <lineage>
        <taxon>Bacteria</taxon>
        <taxon>Bacillati</taxon>
        <taxon>Actinomycetota</taxon>
        <taxon>Actinomycetes</taxon>
        <taxon>Micromonosporales</taxon>
        <taxon>Micromonosporaceae</taxon>
        <taxon>Plantactinospora</taxon>
    </lineage>
</organism>
<dbReference type="SUPFAM" id="SSF54285">
    <property type="entry name" value="MoaD/ThiS"/>
    <property type="match status" value="1"/>
</dbReference>
<dbReference type="InterPro" id="IPR003749">
    <property type="entry name" value="ThiS/MoaD-like"/>
</dbReference>
<dbReference type="PANTHER" id="PTHR34472">
    <property type="entry name" value="SULFUR CARRIER PROTEIN THIS"/>
    <property type="match status" value="1"/>
</dbReference>
<dbReference type="PANTHER" id="PTHR34472:SF1">
    <property type="entry name" value="SULFUR CARRIER PROTEIN THIS"/>
    <property type="match status" value="1"/>
</dbReference>
<dbReference type="CDD" id="cd00565">
    <property type="entry name" value="Ubl_ThiS"/>
    <property type="match status" value="1"/>
</dbReference>
<dbReference type="Pfam" id="PF02597">
    <property type="entry name" value="ThiS"/>
    <property type="match status" value="1"/>
</dbReference>
<comment type="caution">
    <text evidence="1">The sequence shown here is derived from an EMBL/GenBank/DDBJ whole genome shotgun (WGS) entry which is preliminary data.</text>
</comment>
<dbReference type="InterPro" id="IPR016155">
    <property type="entry name" value="Mopterin_synth/thiamin_S_b"/>
</dbReference>
<gene>
    <name evidence="1" type="primary">thiS</name>
    <name evidence="1" type="ORF">ACFFHU_27235</name>
</gene>
<reference evidence="1 2" key="1">
    <citation type="submission" date="2024-09" db="EMBL/GenBank/DDBJ databases">
        <authorList>
            <person name="Sun Q."/>
            <person name="Mori K."/>
        </authorList>
    </citation>
    <scope>NUCLEOTIDE SEQUENCE [LARGE SCALE GENOMIC DNA]</scope>
    <source>
        <strain evidence="1 2">TBRC 2205</strain>
    </source>
</reference>
<proteinExistence type="predicted"/>
<dbReference type="EMBL" id="JBHLUE010000026">
    <property type="protein sequence ID" value="MFC0567822.1"/>
    <property type="molecule type" value="Genomic_DNA"/>
</dbReference>
<accession>A0ABV6P468</accession>
<dbReference type="Gene3D" id="3.10.20.30">
    <property type="match status" value="1"/>
</dbReference>
<dbReference type="RefSeq" id="WP_377343166.1">
    <property type="nucleotide sequence ID" value="NZ_JBHLUE010000026.1"/>
</dbReference>